<organism evidence="8 9">
    <name type="scientific">Rhizorhabdus dicambivorans</name>
    <dbReference type="NCBI Taxonomy" id="1850238"/>
    <lineage>
        <taxon>Bacteria</taxon>
        <taxon>Pseudomonadati</taxon>
        <taxon>Pseudomonadota</taxon>
        <taxon>Alphaproteobacteria</taxon>
        <taxon>Sphingomonadales</taxon>
        <taxon>Sphingomonadaceae</taxon>
        <taxon>Rhizorhabdus</taxon>
    </lineage>
</organism>
<dbReference type="Pfam" id="PF07690">
    <property type="entry name" value="MFS_1"/>
    <property type="match status" value="1"/>
</dbReference>
<keyword evidence="2" id="KW-1003">Cell membrane</keyword>
<dbReference type="KEGG" id="rdi:CMV14_14490"/>
<feature type="transmembrane region" description="Helical" evidence="6">
    <location>
        <begin position="79"/>
        <end position="106"/>
    </location>
</feature>
<evidence type="ECO:0000256" key="6">
    <source>
        <dbReference type="SAM" id="Phobius"/>
    </source>
</evidence>
<dbReference type="Gene3D" id="1.20.1250.20">
    <property type="entry name" value="MFS general substrate transporter like domains"/>
    <property type="match status" value="2"/>
</dbReference>
<dbReference type="PANTHER" id="PTHR43124:SF3">
    <property type="entry name" value="CHLORAMPHENICOL EFFLUX PUMP RV0191"/>
    <property type="match status" value="1"/>
</dbReference>
<dbReference type="AlphaFoldDB" id="A0A2A4FR48"/>
<name>A0A2A4FR48_9SPHN</name>
<dbReference type="PROSITE" id="PS50850">
    <property type="entry name" value="MFS"/>
    <property type="match status" value="1"/>
</dbReference>
<dbReference type="PROSITE" id="PS00216">
    <property type="entry name" value="SUGAR_TRANSPORT_1"/>
    <property type="match status" value="2"/>
</dbReference>
<dbReference type="InterPro" id="IPR020846">
    <property type="entry name" value="MFS_dom"/>
</dbReference>
<evidence type="ECO:0000259" key="7">
    <source>
        <dbReference type="PROSITE" id="PS50850"/>
    </source>
</evidence>
<feature type="transmembrane region" description="Helical" evidence="6">
    <location>
        <begin position="343"/>
        <end position="367"/>
    </location>
</feature>
<accession>A0A2A4FR48</accession>
<feature type="transmembrane region" description="Helical" evidence="6">
    <location>
        <begin position="12"/>
        <end position="37"/>
    </location>
</feature>
<feature type="transmembrane region" description="Helical" evidence="6">
    <location>
        <begin position="379"/>
        <end position="398"/>
    </location>
</feature>
<dbReference type="InterPro" id="IPR050189">
    <property type="entry name" value="MFS_Efflux_Transporters"/>
</dbReference>
<dbReference type="GO" id="GO:0022857">
    <property type="term" value="F:transmembrane transporter activity"/>
    <property type="evidence" value="ECO:0007669"/>
    <property type="project" value="InterPro"/>
</dbReference>
<feature type="transmembrane region" description="Helical" evidence="6">
    <location>
        <begin position="259"/>
        <end position="278"/>
    </location>
</feature>
<reference evidence="8 9" key="1">
    <citation type="submission" date="2017-09" db="EMBL/GenBank/DDBJ databases">
        <title>The Catabolism of 3,6-Dichlorosalicylic acid is Initiated by the Cytochrome P450 Monooxygenase DsmABC in Rhizorhabdus dicambivorans Ndbn-20.</title>
        <authorList>
            <person name="Na L."/>
        </authorList>
    </citation>
    <scope>NUCLEOTIDE SEQUENCE [LARGE SCALE GENOMIC DNA]</scope>
    <source>
        <strain evidence="8 9">Ndbn-20m</strain>
    </source>
</reference>
<keyword evidence="4 6" id="KW-1133">Transmembrane helix</keyword>
<comment type="caution">
    <text evidence="8">The sequence shown here is derived from an EMBL/GenBank/DDBJ whole genome shotgun (WGS) entry which is preliminary data.</text>
</comment>
<dbReference type="InterPro" id="IPR005829">
    <property type="entry name" value="Sugar_transporter_CS"/>
</dbReference>
<feature type="transmembrane region" description="Helical" evidence="6">
    <location>
        <begin position="143"/>
        <end position="161"/>
    </location>
</feature>
<evidence type="ECO:0000313" key="9">
    <source>
        <dbReference type="Proteomes" id="UP000218934"/>
    </source>
</evidence>
<keyword evidence="3 6" id="KW-0812">Transmembrane</keyword>
<gene>
    <name evidence="8" type="ORF">COO09_23300</name>
</gene>
<sequence>MADNQPASNELRAVVILSLGFGLVGIDRFLISTMFPAIARDLSLDYGDIGTIAGVLAFAWGVAALVMGNAADRIGRRKVLVGSLIVFSLLIGASGLAAGLLGLIAVRVVMGFADGAFTPASISATIACSAPDRHGRNIGIQQMSLALFGLGLAPLLVAYLIEFINWRWIFLVFTLPGLVVAWATWRWIPDSTADDGSHLHHHVYGHGTFANWRQLLGYRNIKLLMVLMLCWLTCLITTSAFMPSYLIDHLGLSEPQMGGVMSAIGFGSAAGALILSWLSDKVGRKPVMVLCTLGAFAALWNLSLLSAGVTGLFLTLFAVHFFNNAAITLTVGPICAETVPVSLMATASGMVIAVGELLGGGLAPMAAGQFADRFGIAHILWLPLGAIALGFVLSLFLIETHPRKKEMA</sequence>
<protein>
    <submittedName>
        <fullName evidence="8">MFS transporter</fullName>
    </submittedName>
</protein>
<feature type="transmembrane region" description="Helical" evidence="6">
    <location>
        <begin position="287"/>
        <end position="305"/>
    </location>
</feature>
<feature type="transmembrane region" description="Helical" evidence="6">
    <location>
        <begin position="167"/>
        <end position="188"/>
    </location>
</feature>
<evidence type="ECO:0000256" key="1">
    <source>
        <dbReference type="ARBA" id="ARBA00004651"/>
    </source>
</evidence>
<dbReference type="EMBL" id="NWUF01000042">
    <property type="protein sequence ID" value="PCE39881.1"/>
    <property type="molecule type" value="Genomic_DNA"/>
</dbReference>
<feature type="transmembrane region" description="Helical" evidence="6">
    <location>
        <begin position="112"/>
        <end position="131"/>
    </location>
</feature>
<feature type="transmembrane region" description="Helical" evidence="6">
    <location>
        <begin position="311"/>
        <end position="331"/>
    </location>
</feature>
<feature type="domain" description="Major facilitator superfamily (MFS) profile" evidence="7">
    <location>
        <begin position="13"/>
        <end position="402"/>
    </location>
</feature>
<dbReference type="InterPro" id="IPR011701">
    <property type="entry name" value="MFS"/>
</dbReference>
<evidence type="ECO:0000256" key="2">
    <source>
        <dbReference type="ARBA" id="ARBA00022475"/>
    </source>
</evidence>
<dbReference type="Proteomes" id="UP000218934">
    <property type="component" value="Unassembled WGS sequence"/>
</dbReference>
<evidence type="ECO:0000256" key="3">
    <source>
        <dbReference type="ARBA" id="ARBA00022692"/>
    </source>
</evidence>
<keyword evidence="9" id="KW-1185">Reference proteome</keyword>
<feature type="transmembrane region" description="Helical" evidence="6">
    <location>
        <begin position="49"/>
        <end position="67"/>
    </location>
</feature>
<dbReference type="RefSeq" id="WP_066969606.1">
    <property type="nucleotide sequence ID" value="NZ_CP023449.1"/>
</dbReference>
<dbReference type="GO" id="GO:0005886">
    <property type="term" value="C:plasma membrane"/>
    <property type="evidence" value="ECO:0007669"/>
    <property type="project" value="UniProtKB-SubCell"/>
</dbReference>
<dbReference type="InterPro" id="IPR036259">
    <property type="entry name" value="MFS_trans_sf"/>
</dbReference>
<keyword evidence="5 6" id="KW-0472">Membrane</keyword>
<dbReference type="PANTHER" id="PTHR43124">
    <property type="entry name" value="PURINE EFFLUX PUMP PBUE"/>
    <property type="match status" value="1"/>
</dbReference>
<evidence type="ECO:0000256" key="4">
    <source>
        <dbReference type="ARBA" id="ARBA00022989"/>
    </source>
</evidence>
<feature type="transmembrane region" description="Helical" evidence="6">
    <location>
        <begin position="223"/>
        <end position="247"/>
    </location>
</feature>
<evidence type="ECO:0000256" key="5">
    <source>
        <dbReference type="ARBA" id="ARBA00023136"/>
    </source>
</evidence>
<comment type="subcellular location">
    <subcellularLocation>
        <location evidence="1">Cell membrane</location>
        <topology evidence="1">Multi-pass membrane protein</topology>
    </subcellularLocation>
</comment>
<dbReference type="SUPFAM" id="SSF103473">
    <property type="entry name" value="MFS general substrate transporter"/>
    <property type="match status" value="1"/>
</dbReference>
<proteinExistence type="predicted"/>
<dbReference type="OrthoDB" id="9807274at2"/>
<evidence type="ECO:0000313" key="8">
    <source>
        <dbReference type="EMBL" id="PCE39881.1"/>
    </source>
</evidence>